<feature type="transmembrane region" description="Helical" evidence="1">
    <location>
        <begin position="69"/>
        <end position="91"/>
    </location>
</feature>
<name>A0A9Q7UT06_9BURK</name>
<proteinExistence type="predicted"/>
<keyword evidence="1" id="KW-0812">Transmembrane</keyword>
<gene>
    <name evidence="2" type="ORF">CBM2636_10251</name>
</gene>
<keyword evidence="1" id="KW-1133">Transmembrane helix</keyword>
<dbReference type="Proteomes" id="UP000254259">
    <property type="component" value="Chromosome CBM2636"/>
</dbReference>
<organism evidence="2 3">
    <name type="scientific">Cupriavidus taiwanensis</name>
    <dbReference type="NCBI Taxonomy" id="164546"/>
    <lineage>
        <taxon>Bacteria</taxon>
        <taxon>Pseudomonadati</taxon>
        <taxon>Pseudomonadota</taxon>
        <taxon>Betaproteobacteria</taxon>
        <taxon>Burkholderiales</taxon>
        <taxon>Burkholderiaceae</taxon>
        <taxon>Cupriavidus</taxon>
    </lineage>
</organism>
<evidence type="ECO:0000313" key="3">
    <source>
        <dbReference type="Proteomes" id="UP000254259"/>
    </source>
</evidence>
<protein>
    <submittedName>
        <fullName evidence="2">Uncharacterized protein</fullName>
    </submittedName>
</protein>
<reference evidence="2 3" key="1">
    <citation type="submission" date="2018-01" db="EMBL/GenBank/DDBJ databases">
        <authorList>
            <person name="Clerissi C."/>
        </authorList>
    </citation>
    <scope>NUCLEOTIDE SEQUENCE [LARGE SCALE GENOMIC DNA]</scope>
    <source>
        <strain evidence="2">Cupriavidus taiwanensis SWF 66322</strain>
    </source>
</reference>
<accession>A0A9Q7UT06</accession>
<dbReference type="EMBL" id="LT984813">
    <property type="protein sequence ID" value="SPD63235.1"/>
    <property type="molecule type" value="Genomic_DNA"/>
</dbReference>
<evidence type="ECO:0000313" key="2">
    <source>
        <dbReference type="EMBL" id="SPD63235.1"/>
    </source>
</evidence>
<dbReference type="AlphaFoldDB" id="A0A9Q7UT06"/>
<sequence>MASPTASGVGLGCVRKRGAVSLRVPYMQQDTRERRKESFLSLTYIHEWMYDPAKNSRPRHIFVDRTEMSYRFIATCLAAWVGVCATAGWLVERLWS</sequence>
<evidence type="ECO:0000256" key="1">
    <source>
        <dbReference type="SAM" id="Phobius"/>
    </source>
</evidence>
<keyword evidence="1" id="KW-0472">Membrane</keyword>